<gene>
    <name evidence="1" type="ORF">UFOPK3472_00288</name>
</gene>
<dbReference type="PIRSF" id="PIRSF029171">
    <property type="entry name" value="Esterase_LipA"/>
    <property type="match status" value="1"/>
</dbReference>
<dbReference type="GO" id="GO:0004806">
    <property type="term" value="F:triacylglycerol lipase activity"/>
    <property type="evidence" value="ECO:0007669"/>
    <property type="project" value="InterPro"/>
</dbReference>
<evidence type="ECO:0000313" key="1">
    <source>
        <dbReference type="EMBL" id="CAB4876905.1"/>
    </source>
</evidence>
<dbReference type="EMBL" id="CAFBLX010000010">
    <property type="protein sequence ID" value="CAB4876905.1"/>
    <property type="molecule type" value="Genomic_DNA"/>
</dbReference>
<sequence>MIIRIVRTSNVSRRLMIFGLTILMALASTALWGTAHAGADAPPPEFYVPPAGFEDSAPGTVLRSRATPVALFGLPVPVGVTAWQLLYRTTDEQGAPSTTVTTVLAPPEGTSTHRLLSYQVFEDATAPQCAPSRNLSTNPALDGVTAISAGLALVQSALYRGWTVSIPDHGGPLSEFGATVEPGRAVLDGIRAARDFAPLGLPESVPVGAAGYSGGALATGWATEEHATYAPEINLVGAAMGGTPVDLAESPYNLDGSAQAGTGLFIVSGLRNTYPDLKARLDPYLTPLGRTTLDAMATACSTSNQLTNIARQYDTLFTEPFASVWGKPEIRTVLDRARLGTTATDVPRLLYHSVNDEAVPVTDLDSYVRAECERSARLTVRREELGLHLTTAVSGLALSMDWLDTVSSEPAPERPYCDISTVPSFVGADPAATVQSVDETVRSLLGLPRK</sequence>
<dbReference type="SUPFAM" id="SSF53474">
    <property type="entry name" value="alpha/beta-Hydrolases"/>
    <property type="match status" value="1"/>
</dbReference>
<organism evidence="1">
    <name type="scientific">freshwater metagenome</name>
    <dbReference type="NCBI Taxonomy" id="449393"/>
    <lineage>
        <taxon>unclassified sequences</taxon>
        <taxon>metagenomes</taxon>
        <taxon>ecological metagenomes</taxon>
    </lineage>
</organism>
<reference evidence="1" key="1">
    <citation type="submission" date="2020-05" db="EMBL/GenBank/DDBJ databases">
        <authorList>
            <person name="Chiriac C."/>
            <person name="Salcher M."/>
            <person name="Ghai R."/>
            <person name="Kavagutti S V."/>
        </authorList>
    </citation>
    <scope>NUCLEOTIDE SEQUENCE</scope>
</reference>
<proteinExistence type="predicted"/>
<dbReference type="Gene3D" id="1.10.260.130">
    <property type="match status" value="1"/>
</dbReference>
<dbReference type="InterPro" id="IPR005152">
    <property type="entry name" value="Lipase_secreted"/>
</dbReference>
<dbReference type="PANTHER" id="PTHR34853">
    <property type="match status" value="1"/>
</dbReference>
<dbReference type="InterPro" id="IPR029058">
    <property type="entry name" value="AB_hydrolase_fold"/>
</dbReference>
<dbReference type="AlphaFoldDB" id="A0A6J7E6L0"/>
<protein>
    <submittedName>
        <fullName evidence="1">Unannotated protein</fullName>
    </submittedName>
</protein>
<dbReference type="Pfam" id="PF03583">
    <property type="entry name" value="LIP"/>
    <property type="match status" value="1"/>
</dbReference>
<name>A0A6J7E6L0_9ZZZZ</name>
<accession>A0A6J7E6L0</accession>
<dbReference type="PANTHER" id="PTHR34853:SF1">
    <property type="entry name" value="LIPASE 5"/>
    <property type="match status" value="1"/>
</dbReference>
<dbReference type="GO" id="GO:0016042">
    <property type="term" value="P:lipid catabolic process"/>
    <property type="evidence" value="ECO:0007669"/>
    <property type="project" value="InterPro"/>
</dbReference>
<dbReference type="Gene3D" id="3.40.50.1820">
    <property type="entry name" value="alpha/beta hydrolase"/>
    <property type="match status" value="1"/>
</dbReference>